<organism evidence="1 2">
    <name type="scientific">Arabidopsis arenosa</name>
    <name type="common">Sand rock-cress</name>
    <name type="synonym">Cardaminopsis arenosa</name>
    <dbReference type="NCBI Taxonomy" id="38785"/>
    <lineage>
        <taxon>Eukaryota</taxon>
        <taxon>Viridiplantae</taxon>
        <taxon>Streptophyta</taxon>
        <taxon>Embryophyta</taxon>
        <taxon>Tracheophyta</taxon>
        <taxon>Spermatophyta</taxon>
        <taxon>Magnoliopsida</taxon>
        <taxon>eudicotyledons</taxon>
        <taxon>Gunneridae</taxon>
        <taxon>Pentapetalae</taxon>
        <taxon>rosids</taxon>
        <taxon>malvids</taxon>
        <taxon>Brassicales</taxon>
        <taxon>Brassicaceae</taxon>
        <taxon>Camelineae</taxon>
        <taxon>Arabidopsis</taxon>
    </lineage>
</organism>
<gene>
    <name evidence="1" type="ORF">AARE701A_LOCUS4072</name>
</gene>
<sequence length="64" mass="7357">MVDTYRSPSLMQLQLRYNGVQELHDQKLGDSADCAVVVKELWWKTPEGDALDLSFVSFVLKKRT</sequence>
<protein>
    <submittedName>
        <fullName evidence="1">Uncharacterized protein</fullName>
    </submittedName>
</protein>
<dbReference type="EMBL" id="LR999452">
    <property type="protein sequence ID" value="CAE5962307.1"/>
    <property type="molecule type" value="Genomic_DNA"/>
</dbReference>
<evidence type="ECO:0000313" key="2">
    <source>
        <dbReference type="Proteomes" id="UP000682877"/>
    </source>
</evidence>
<name>A0A8S1ZMM0_ARAAE</name>
<dbReference type="Proteomes" id="UP000682877">
    <property type="component" value="Chromosome 2"/>
</dbReference>
<accession>A0A8S1ZMM0</accession>
<keyword evidence="2" id="KW-1185">Reference proteome</keyword>
<reference evidence="1" key="1">
    <citation type="submission" date="2021-01" db="EMBL/GenBank/DDBJ databases">
        <authorList>
            <person name="Bezrukov I."/>
        </authorList>
    </citation>
    <scope>NUCLEOTIDE SEQUENCE</scope>
</reference>
<evidence type="ECO:0000313" key="1">
    <source>
        <dbReference type="EMBL" id="CAE5962307.1"/>
    </source>
</evidence>
<dbReference type="AlphaFoldDB" id="A0A8S1ZMM0"/>
<proteinExistence type="predicted"/>